<keyword evidence="1" id="KW-0472">Membrane</keyword>
<keyword evidence="1" id="KW-0812">Transmembrane</keyword>
<sequence length="210" mass="23968">MKILNSKMLQKSLLNCLILPFSLVPWLCVGTLFDSQANALPGQSTEEVGTWIKAHPTLRPRIGEQLLVQKTDTAAQRFTFQASVLPPGRVEFSKDRGRIRTERISMYDAINGMTFARLQESLRVIYGLEIYQDYDRAQVVYQYPNEKVVNSARLAKTPIREALKGELRVGDRYVYWVEVAQPKTGKAFTGQMTILLKTDLDKLESELQIR</sequence>
<name>A0A2K8SZD4_9NOSO</name>
<dbReference type="KEGG" id="nfl:COO91_06829"/>
<organism evidence="2 3">
    <name type="scientific">Nostoc flagelliforme CCNUN1</name>
    <dbReference type="NCBI Taxonomy" id="2038116"/>
    <lineage>
        <taxon>Bacteria</taxon>
        <taxon>Bacillati</taxon>
        <taxon>Cyanobacteriota</taxon>
        <taxon>Cyanophyceae</taxon>
        <taxon>Nostocales</taxon>
        <taxon>Nostocaceae</taxon>
        <taxon>Nostoc</taxon>
    </lineage>
</organism>
<gene>
    <name evidence="2" type="ORF">COO91_06829</name>
</gene>
<keyword evidence="3" id="KW-1185">Reference proteome</keyword>
<dbReference type="Proteomes" id="UP000232003">
    <property type="component" value="Chromosome"/>
</dbReference>
<reference evidence="2 3" key="1">
    <citation type="submission" date="2017-11" db="EMBL/GenBank/DDBJ databases">
        <title>Complete genome of a free-living desiccation-tolerant cyanobacterium and its photosynthetic adaptation to extreme terrestrial habitat.</title>
        <authorList>
            <person name="Shang J."/>
        </authorList>
    </citation>
    <scope>NUCLEOTIDE SEQUENCE [LARGE SCALE GENOMIC DNA]</scope>
    <source>
        <strain evidence="2 3">CCNUN1</strain>
    </source>
</reference>
<feature type="transmembrane region" description="Helical" evidence="1">
    <location>
        <begin position="12"/>
        <end position="33"/>
    </location>
</feature>
<dbReference type="AlphaFoldDB" id="A0A2K8SZD4"/>
<evidence type="ECO:0000313" key="2">
    <source>
        <dbReference type="EMBL" id="AUB40802.1"/>
    </source>
</evidence>
<protein>
    <submittedName>
        <fullName evidence="2">Uncharacterized protein</fullName>
    </submittedName>
</protein>
<evidence type="ECO:0000313" key="3">
    <source>
        <dbReference type="Proteomes" id="UP000232003"/>
    </source>
</evidence>
<evidence type="ECO:0000256" key="1">
    <source>
        <dbReference type="SAM" id="Phobius"/>
    </source>
</evidence>
<proteinExistence type="predicted"/>
<dbReference type="EMBL" id="CP024785">
    <property type="protein sequence ID" value="AUB40802.1"/>
    <property type="molecule type" value="Genomic_DNA"/>
</dbReference>
<keyword evidence="1" id="KW-1133">Transmembrane helix</keyword>
<accession>A0A2K8SZD4</accession>